<dbReference type="Gene3D" id="1.20.120.1630">
    <property type="match status" value="1"/>
</dbReference>
<evidence type="ECO:0000256" key="1">
    <source>
        <dbReference type="SAM" id="MobiDB-lite"/>
    </source>
</evidence>
<dbReference type="PANTHER" id="PTHR32251:SF15">
    <property type="entry name" value="3-OXO-5-ALPHA-STEROID 4-DEHYDROGENASE (DUF1295)"/>
    <property type="match status" value="1"/>
</dbReference>
<proteinExistence type="predicted"/>
<dbReference type="EMBL" id="ML213507">
    <property type="protein sequence ID" value="TFK53548.1"/>
    <property type="molecule type" value="Genomic_DNA"/>
</dbReference>
<evidence type="ECO:0000313" key="3">
    <source>
        <dbReference type="Proteomes" id="UP000305948"/>
    </source>
</evidence>
<reference evidence="2 3" key="1">
    <citation type="journal article" date="2019" name="Nat. Ecol. Evol.">
        <title>Megaphylogeny resolves global patterns of mushroom evolution.</title>
        <authorList>
            <person name="Varga T."/>
            <person name="Krizsan K."/>
            <person name="Foldi C."/>
            <person name="Dima B."/>
            <person name="Sanchez-Garcia M."/>
            <person name="Sanchez-Ramirez S."/>
            <person name="Szollosi G.J."/>
            <person name="Szarkandi J.G."/>
            <person name="Papp V."/>
            <person name="Albert L."/>
            <person name="Andreopoulos W."/>
            <person name="Angelini C."/>
            <person name="Antonin V."/>
            <person name="Barry K.W."/>
            <person name="Bougher N.L."/>
            <person name="Buchanan P."/>
            <person name="Buyck B."/>
            <person name="Bense V."/>
            <person name="Catcheside P."/>
            <person name="Chovatia M."/>
            <person name="Cooper J."/>
            <person name="Damon W."/>
            <person name="Desjardin D."/>
            <person name="Finy P."/>
            <person name="Geml J."/>
            <person name="Haridas S."/>
            <person name="Hughes K."/>
            <person name="Justo A."/>
            <person name="Karasinski D."/>
            <person name="Kautmanova I."/>
            <person name="Kiss B."/>
            <person name="Kocsube S."/>
            <person name="Kotiranta H."/>
            <person name="LaButti K.M."/>
            <person name="Lechner B.E."/>
            <person name="Liimatainen K."/>
            <person name="Lipzen A."/>
            <person name="Lukacs Z."/>
            <person name="Mihaltcheva S."/>
            <person name="Morgado L.N."/>
            <person name="Niskanen T."/>
            <person name="Noordeloos M.E."/>
            <person name="Ohm R.A."/>
            <person name="Ortiz-Santana B."/>
            <person name="Ovrebo C."/>
            <person name="Racz N."/>
            <person name="Riley R."/>
            <person name="Savchenko A."/>
            <person name="Shiryaev A."/>
            <person name="Soop K."/>
            <person name="Spirin V."/>
            <person name="Szebenyi C."/>
            <person name="Tomsovsky M."/>
            <person name="Tulloss R.E."/>
            <person name="Uehling J."/>
            <person name="Grigoriev I.V."/>
            <person name="Vagvolgyi C."/>
            <person name="Papp T."/>
            <person name="Martin F.M."/>
            <person name="Miettinen O."/>
            <person name="Hibbett D.S."/>
            <person name="Nagy L.G."/>
        </authorList>
    </citation>
    <scope>NUCLEOTIDE SEQUENCE [LARGE SCALE GENOMIC DNA]</scope>
    <source>
        <strain evidence="2 3">OMC1185</strain>
    </source>
</reference>
<gene>
    <name evidence="2" type="ORF">OE88DRAFT_1655712</name>
</gene>
<dbReference type="AlphaFoldDB" id="A0A5C3NC17"/>
<sequence>MSGNRTYPPPPSLNPNGHAPPLNPDPSFPPPPRPTWQSFTRPVATSFLLHSGLSIGTHALAAVTTNYRLDSKDVIWPGAMLVDAWYQAVGYPVIWEGRAFGDVLAGFSWRERLILTGITTQSARLMYHLWKRASKRGYDDPRYSKFKSSQPNYYFKSLFTEFLPEALWKTLICIPFTSPFRLAPSPDRHASWNWTDSLAIFLWTAGTAMEALADYQLQKAKKAGKTQNQLMKEGVWSIVRHPNYLSNILTHTAYPLLLLSTPFAHPVLALGPIANYLFLRFVAGDRMTEHYQEQHYEEVADYTKLEDLKEYKNTRNAVWPGVDSVKQGWTYAVLGLGAAGVLLERGVRSWYAPRVL</sequence>
<evidence type="ECO:0000313" key="2">
    <source>
        <dbReference type="EMBL" id="TFK53548.1"/>
    </source>
</evidence>
<dbReference type="PANTHER" id="PTHR32251">
    <property type="entry name" value="3-OXO-5-ALPHA-STEROID 4-DEHYDROGENASE"/>
    <property type="match status" value="1"/>
</dbReference>
<accession>A0A5C3NC17</accession>
<dbReference type="InterPro" id="IPR010721">
    <property type="entry name" value="UstE-like"/>
</dbReference>
<name>A0A5C3NC17_9AGAM</name>
<dbReference type="Pfam" id="PF06966">
    <property type="entry name" value="DUF1295"/>
    <property type="match status" value="1"/>
</dbReference>
<feature type="region of interest" description="Disordered" evidence="1">
    <location>
        <begin position="1"/>
        <end position="35"/>
    </location>
</feature>
<dbReference type="Proteomes" id="UP000305948">
    <property type="component" value="Unassembled WGS sequence"/>
</dbReference>
<keyword evidence="3" id="KW-1185">Reference proteome</keyword>
<protein>
    <submittedName>
        <fullName evidence="2">DUF1295-domain-containing protein</fullName>
    </submittedName>
</protein>
<feature type="compositionally biased region" description="Pro residues" evidence="1">
    <location>
        <begin position="21"/>
        <end position="34"/>
    </location>
</feature>
<dbReference type="OrthoDB" id="67965at2759"/>
<dbReference type="PROSITE" id="PS50244">
    <property type="entry name" value="S5A_REDUCTASE"/>
    <property type="match status" value="1"/>
</dbReference>
<dbReference type="GO" id="GO:0016020">
    <property type="term" value="C:membrane"/>
    <property type="evidence" value="ECO:0007669"/>
    <property type="project" value="TreeGrafter"/>
</dbReference>
<organism evidence="2 3">
    <name type="scientific">Heliocybe sulcata</name>
    <dbReference type="NCBI Taxonomy" id="5364"/>
    <lineage>
        <taxon>Eukaryota</taxon>
        <taxon>Fungi</taxon>
        <taxon>Dikarya</taxon>
        <taxon>Basidiomycota</taxon>
        <taxon>Agaricomycotina</taxon>
        <taxon>Agaricomycetes</taxon>
        <taxon>Gloeophyllales</taxon>
        <taxon>Gloeophyllaceae</taxon>
        <taxon>Heliocybe</taxon>
    </lineage>
</organism>